<organism evidence="2 3">
    <name type="scientific">Flammeovirga kamogawensis</name>
    <dbReference type="NCBI Taxonomy" id="373891"/>
    <lineage>
        <taxon>Bacteria</taxon>
        <taxon>Pseudomonadati</taxon>
        <taxon>Bacteroidota</taxon>
        <taxon>Cytophagia</taxon>
        <taxon>Cytophagales</taxon>
        <taxon>Flammeovirgaceae</taxon>
        <taxon>Flammeovirga</taxon>
    </lineage>
</organism>
<dbReference type="InterPro" id="IPR029030">
    <property type="entry name" value="Caspase-like_dom_sf"/>
</dbReference>
<dbReference type="EMBL" id="CP076128">
    <property type="protein sequence ID" value="QWG07788.1"/>
    <property type="molecule type" value="Genomic_DNA"/>
</dbReference>
<accession>A0ABX8GWM0</accession>
<name>A0ABX8GWM0_9BACT</name>
<protein>
    <submittedName>
        <fullName evidence="2">Caspase family protein</fullName>
    </submittedName>
</protein>
<gene>
    <name evidence="2" type="ORF">KM029_02275</name>
</gene>
<dbReference type="InterPro" id="IPR011990">
    <property type="entry name" value="TPR-like_helical_dom_sf"/>
</dbReference>
<dbReference type="Proteomes" id="UP000682802">
    <property type="component" value="Chromosome 1"/>
</dbReference>
<sequence>MQLLILSFTPSIFSQSYRSIDVINGLDVKDNNEIESNAYALLIGTDKYQYFDDLKNPVYDTEGVAEVLKNEYDFKVEILKNPSKTAILNKLRAYKDKLKKYDRFILYIAGHGTYEHRYFNEGFLVTSFTRNERRDPNYESYLPFYTVKQLTDNFKSRQVMLVVDVCFGGAFNDKIAKGRSVYSKNSHLSAPQFLQNQLKERNRFVLSSSRLNPVADGVKGKHSPFAQKFIHSLKINAEDSIVTANDLSSELKTLSSRPILGHFGNYIGSSDFVFKAKSEKISSEILVSNAVKGYVDYLRGLPEFRLRQNKLLSPELNQVVLQLQEASQMGNAEASFWLSLLGKRKHGLELSESEINVYADDAITKFTTELENGIDIHIGYLAAIQTENIKKFTNKSKIQDWYTTATNKNLFMCNLFAGNYSKSIGNFKYAYKFYEQGAEQGNSFCQFELANLKYNNKASIENLGYQTDDYKFWLQKASDNGLQRAKEILFRSTVNK</sequence>
<dbReference type="Gene3D" id="1.25.40.10">
    <property type="entry name" value="Tetratricopeptide repeat domain"/>
    <property type="match status" value="1"/>
</dbReference>
<proteinExistence type="predicted"/>
<dbReference type="PANTHER" id="PTHR22576">
    <property type="entry name" value="MUCOSA ASSOCIATED LYMPHOID TISSUE LYMPHOMA TRANSLOCATION PROTEIN 1/PARACASPASE"/>
    <property type="match status" value="1"/>
</dbReference>
<dbReference type="Gene3D" id="3.40.50.1460">
    <property type="match status" value="1"/>
</dbReference>
<keyword evidence="3" id="KW-1185">Reference proteome</keyword>
<dbReference type="RefSeq" id="WP_158631134.1">
    <property type="nucleotide sequence ID" value="NZ_CP076128.1"/>
</dbReference>
<reference evidence="2 3" key="1">
    <citation type="submission" date="2021-05" db="EMBL/GenBank/DDBJ databases">
        <title>Comparative genomic studies on the polysaccharide-degrading batcterial strains of the Flammeovirga genus.</title>
        <authorList>
            <person name="Zewei F."/>
            <person name="Zheng Z."/>
            <person name="Yu L."/>
            <person name="Ruyue G."/>
            <person name="Yanhong M."/>
            <person name="Yuanyuan C."/>
            <person name="Jingyan G."/>
            <person name="Wenjun H."/>
        </authorList>
    </citation>
    <scope>NUCLEOTIDE SEQUENCE [LARGE SCALE GENOMIC DNA]</scope>
    <source>
        <strain evidence="2 3">YS10</strain>
    </source>
</reference>
<dbReference type="Pfam" id="PF00656">
    <property type="entry name" value="Peptidase_C14"/>
    <property type="match status" value="1"/>
</dbReference>
<evidence type="ECO:0000313" key="2">
    <source>
        <dbReference type="EMBL" id="QWG07788.1"/>
    </source>
</evidence>
<dbReference type="SUPFAM" id="SSF81901">
    <property type="entry name" value="HCP-like"/>
    <property type="match status" value="1"/>
</dbReference>
<dbReference type="PANTHER" id="PTHR22576:SF37">
    <property type="entry name" value="MUCOSA-ASSOCIATED LYMPHOID TISSUE LYMPHOMA TRANSLOCATION PROTEIN 1"/>
    <property type="match status" value="1"/>
</dbReference>
<evidence type="ECO:0000313" key="3">
    <source>
        <dbReference type="Proteomes" id="UP000682802"/>
    </source>
</evidence>
<feature type="domain" description="Peptidase C14 caspase" evidence="1">
    <location>
        <begin position="39"/>
        <end position="240"/>
    </location>
</feature>
<dbReference type="InterPro" id="IPR011600">
    <property type="entry name" value="Pept_C14_caspase"/>
</dbReference>
<evidence type="ECO:0000259" key="1">
    <source>
        <dbReference type="Pfam" id="PF00656"/>
    </source>
</evidence>
<dbReference type="InterPro" id="IPR052039">
    <property type="entry name" value="Caspase-related_regulators"/>
</dbReference>
<dbReference type="SUPFAM" id="SSF52129">
    <property type="entry name" value="Caspase-like"/>
    <property type="match status" value="1"/>
</dbReference>